<dbReference type="Proteomes" id="UP000289738">
    <property type="component" value="Chromosome B03"/>
</dbReference>
<dbReference type="AlphaFoldDB" id="A0A444ZS55"/>
<reference evidence="1 2" key="1">
    <citation type="submission" date="2019-01" db="EMBL/GenBank/DDBJ databases">
        <title>Sequencing of cultivated peanut Arachis hypogaea provides insights into genome evolution and oil improvement.</title>
        <authorList>
            <person name="Chen X."/>
        </authorList>
    </citation>
    <scope>NUCLEOTIDE SEQUENCE [LARGE SCALE GENOMIC DNA]</scope>
    <source>
        <strain evidence="2">cv. Fuhuasheng</strain>
        <tissue evidence="1">Leaves</tissue>
    </source>
</reference>
<organism evidence="1 2">
    <name type="scientific">Arachis hypogaea</name>
    <name type="common">Peanut</name>
    <dbReference type="NCBI Taxonomy" id="3818"/>
    <lineage>
        <taxon>Eukaryota</taxon>
        <taxon>Viridiplantae</taxon>
        <taxon>Streptophyta</taxon>
        <taxon>Embryophyta</taxon>
        <taxon>Tracheophyta</taxon>
        <taxon>Spermatophyta</taxon>
        <taxon>Magnoliopsida</taxon>
        <taxon>eudicotyledons</taxon>
        <taxon>Gunneridae</taxon>
        <taxon>Pentapetalae</taxon>
        <taxon>rosids</taxon>
        <taxon>fabids</taxon>
        <taxon>Fabales</taxon>
        <taxon>Fabaceae</taxon>
        <taxon>Papilionoideae</taxon>
        <taxon>50 kb inversion clade</taxon>
        <taxon>dalbergioids sensu lato</taxon>
        <taxon>Dalbergieae</taxon>
        <taxon>Pterocarpus clade</taxon>
        <taxon>Arachis</taxon>
    </lineage>
</organism>
<gene>
    <name evidence="1" type="ORF">Ahy_B03g061828</name>
</gene>
<evidence type="ECO:0000313" key="1">
    <source>
        <dbReference type="EMBL" id="RYR17017.1"/>
    </source>
</evidence>
<sequence>MVVFLLIGTIGPPIKKRAGLRIKQVGRGSYRVLVKREYKIDGSHFYDSSDVEGLLTLTWEDGYYGYQKINEAAESMLDDINFKFPAPPTIVHINDEEDRRRRRRSGTLLHEQLGLKRSSGTTLGYKLSIATSCNHWDVQHGKKLPHHCRQDGV</sequence>
<keyword evidence="2" id="KW-1185">Reference proteome</keyword>
<accession>A0A444ZS55</accession>
<protein>
    <submittedName>
        <fullName evidence="1">Uncharacterized protein</fullName>
    </submittedName>
</protein>
<evidence type="ECO:0000313" key="2">
    <source>
        <dbReference type="Proteomes" id="UP000289738"/>
    </source>
</evidence>
<proteinExistence type="predicted"/>
<name>A0A444ZS55_ARAHY</name>
<dbReference type="EMBL" id="SDMP01000013">
    <property type="protein sequence ID" value="RYR17017.1"/>
    <property type="molecule type" value="Genomic_DNA"/>
</dbReference>
<comment type="caution">
    <text evidence="1">The sequence shown here is derived from an EMBL/GenBank/DDBJ whole genome shotgun (WGS) entry which is preliminary data.</text>
</comment>